<keyword evidence="9 14" id="KW-0686">Riboflavin biosynthesis</keyword>
<dbReference type="NCBIfam" id="NF010626">
    <property type="entry name" value="PRK14019.1"/>
    <property type="match status" value="1"/>
</dbReference>
<evidence type="ECO:0000256" key="6">
    <source>
        <dbReference type="ARBA" id="ARBA00008976"/>
    </source>
</evidence>
<comment type="caution">
    <text evidence="16">The sequence shown here is derived from an EMBL/GenBank/DDBJ whole genome shotgun (WGS) entry which is preliminary data.</text>
</comment>
<dbReference type="EMBL" id="JBEPIJ010000009">
    <property type="protein sequence ID" value="MES0874186.1"/>
    <property type="molecule type" value="Genomic_DNA"/>
</dbReference>
<evidence type="ECO:0000256" key="4">
    <source>
        <dbReference type="ARBA" id="ARBA00004904"/>
    </source>
</evidence>
<keyword evidence="10 14" id="KW-0479">Metal-binding</keyword>
<organism evidence="16 17">
    <name type="scientific">Sinimarinibacterium thermocellulolyticum</name>
    <dbReference type="NCBI Taxonomy" id="3170016"/>
    <lineage>
        <taxon>Bacteria</taxon>
        <taxon>Pseudomonadati</taxon>
        <taxon>Pseudomonadota</taxon>
        <taxon>Gammaproteobacteria</taxon>
        <taxon>Nevskiales</taxon>
        <taxon>Nevskiaceae</taxon>
        <taxon>Sinimarinibacterium</taxon>
    </lineage>
</organism>
<comment type="function">
    <text evidence="3 14">Catalyzes the conversion of D-ribulose 5-phosphate to formate and 3,4-dihydroxy-2-butanone 4-phosphate.</text>
</comment>
<dbReference type="InterPro" id="IPR000422">
    <property type="entry name" value="DHBP_synthase_RibB"/>
</dbReference>
<dbReference type="PIRSF" id="PIRSF001259">
    <property type="entry name" value="RibA"/>
    <property type="match status" value="1"/>
</dbReference>
<dbReference type="InterPro" id="IPR036144">
    <property type="entry name" value="RibA-like_sf"/>
</dbReference>
<evidence type="ECO:0000256" key="12">
    <source>
        <dbReference type="ARBA" id="ARBA00023211"/>
    </source>
</evidence>
<dbReference type="Pfam" id="PF00925">
    <property type="entry name" value="GTP_cyclohydro2"/>
    <property type="match status" value="1"/>
</dbReference>
<feature type="binding site" evidence="14">
    <location>
        <begin position="43"/>
        <end position="44"/>
    </location>
    <ligand>
        <name>D-ribulose 5-phosphate</name>
        <dbReference type="ChEBI" id="CHEBI:58121"/>
    </ligand>
</feature>
<feature type="binding site" evidence="14">
    <location>
        <position position="44"/>
    </location>
    <ligand>
        <name>Mg(2+)</name>
        <dbReference type="ChEBI" id="CHEBI:18420"/>
        <label>2</label>
    </ligand>
</feature>
<feature type="domain" description="GTP cyclohydrolase II" evidence="15">
    <location>
        <begin position="223"/>
        <end position="383"/>
    </location>
</feature>
<dbReference type="Proteomes" id="UP001465331">
    <property type="component" value="Unassembled WGS sequence"/>
</dbReference>
<keyword evidence="17" id="KW-1185">Reference proteome</keyword>
<dbReference type="GO" id="GO:0008686">
    <property type="term" value="F:3,4-dihydroxy-2-butanone-4-phosphate synthase activity"/>
    <property type="evidence" value="ECO:0007669"/>
    <property type="project" value="UniProtKB-EC"/>
</dbReference>
<dbReference type="PANTHER" id="PTHR21327:SF34">
    <property type="entry name" value="3,4-DIHYDROXY-2-BUTANONE 4-PHOSPHATE SYNTHASE"/>
    <property type="match status" value="1"/>
</dbReference>
<name>A0ABV2ABC4_9GAMM</name>
<dbReference type="RefSeq" id="WP_352889213.1">
    <property type="nucleotide sequence ID" value="NZ_JBEPIJ010000009.1"/>
</dbReference>
<evidence type="ECO:0000256" key="14">
    <source>
        <dbReference type="HAMAP-Rule" id="MF_00180"/>
    </source>
</evidence>
<accession>A0ABV2ABC4</accession>
<dbReference type="NCBIfam" id="TIGR00506">
    <property type="entry name" value="ribB"/>
    <property type="match status" value="1"/>
</dbReference>
<evidence type="ECO:0000256" key="7">
    <source>
        <dbReference type="ARBA" id="ARBA00012153"/>
    </source>
</evidence>
<dbReference type="EC" id="4.1.99.12" evidence="7 14"/>
<dbReference type="PANTHER" id="PTHR21327">
    <property type="entry name" value="GTP CYCLOHYDROLASE II-RELATED"/>
    <property type="match status" value="1"/>
</dbReference>
<reference evidence="16 17" key="1">
    <citation type="submission" date="2024-06" db="EMBL/GenBank/DDBJ databases">
        <authorList>
            <person name="Li Z."/>
            <person name="Jiang Y."/>
        </authorList>
    </citation>
    <scope>NUCLEOTIDE SEQUENCE [LARGE SCALE GENOMIC DNA]</scope>
    <source>
        <strain evidence="16 17">HSW-8</strain>
    </source>
</reference>
<comment type="similarity">
    <text evidence="5">In the N-terminal section; belongs to the DHBP synthase family.</text>
</comment>
<evidence type="ECO:0000256" key="2">
    <source>
        <dbReference type="ARBA" id="ARBA00001936"/>
    </source>
</evidence>
<keyword evidence="13 14" id="KW-0456">Lyase</keyword>
<comment type="catalytic activity">
    <reaction evidence="1 14">
        <text>D-ribulose 5-phosphate = (2S)-2-hydroxy-3-oxobutyl phosphate + formate + H(+)</text>
        <dbReference type="Rhea" id="RHEA:18457"/>
        <dbReference type="ChEBI" id="CHEBI:15378"/>
        <dbReference type="ChEBI" id="CHEBI:15740"/>
        <dbReference type="ChEBI" id="CHEBI:58121"/>
        <dbReference type="ChEBI" id="CHEBI:58830"/>
        <dbReference type="EC" id="4.1.99.12"/>
    </reaction>
</comment>
<protein>
    <recommendedName>
        <fullName evidence="8 14">3,4-dihydroxy-2-butanone 4-phosphate synthase</fullName>
        <shortName evidence="14">DHBP synthase</shortName>
        <ecNumber evidence="7 14">4.1.99.12</ecNumber>
    </recommendedName>
</protein>
<proteinExistence type="inferred from homology"/>
<dbReference type="InterPro" id="IPR032677">
    <property type="entry name" value="GTP_cyclohydro_II"/>
</dbReference>
<keyword evidence="12 14" id="KW-0464">Manganese</keyword>
<comment type="similarity">
    <text evidence="14">Belongs to the DHBP synthase family.</text>
</comment>
<feature type="site" description="Essential for catalytic activity" evidence="14">
    <location>
        <position position="142"/>
    </location>
</feature>
<evidence type="ECO:0000259" key="15">
    <source>
        <dbReference type="Pfam" id="PF00925"/>
    </source>
</evidence>
<evidence type="ECO:0000256" key="13">
    <source>
        <dbReference type="ARBA" id="ARBA00023239"/>
    </source>
</evidence>
<feature type="binding site" evidence="14">
    <location>
        <position position="44"/>
    </location>
    <ligand>
        <name>Mg(2+)</name>
        <dbReference type="ChEBI" id="CHEBI:18420"/>
        <label>1</label>
    </ligand>
</feature>
<feature type="binding site" evidence="14">
    <location>
        <position position="48"/>
    </location>
    <ligand>
        <name>D-ribulose 5-phosphate</name>
        <dbReference type="ChEBI" id="CHEBI:58121"/>
    </ligand>
</feature>
<feature type="site" description="Essential for catalytic activity" evidence="14">
    <location>
        <position position="180"/>
    </location>
</feature>
<evidence type="ECO:0000313" key="16">
    <source>
        <dbReference type="EMBL" id="MES0874186.1"/>
    </source>
</evidence>
<evidence type="ECO:0000313" key="17">
    <source>
        <dbReference type="Proteomes" id="UP001465331"/>
    </source>
</evidence>
<dbReference type="SUPFAM" id="SSF142695">
    <property type="entry name" value="RibA-like"/>
    <property type="match status" value="1"/>
</dbReference>
<sequence>MNKVSNIETVREAVRDRALDSIEDIIADIKAGKMVILMDDEDRENEGDLIMAAELVRPEDINFMARYGRGLICLTLTPERCRQLRLPQMVSRNEESHRTAFTVSIEAASGVTTGISAHDRAHTVRTAVKPDARPEDLVQPGHIFPLMAQPGGVLTRAGHTEAGCDLARLAGLTPAAVIVEILNEDGTMARRPDLERFAREHGLKLGTIADLIRYRLDNEHTVERVAETHVTTEFGEFRLVTYQDTIDNTVHIALIKGAIDPQQPTLVRVHLRNTLQDVLCVQHEDFGWPLRRAMHRIAEEGAGVIVLLRKPEASRELLQQIVSLNKQQPLDEPSHDPRQVLRTYGIGAQILSDLGVRKMRVLSAPKRMQGISGFGLEVVDYVPCD</sequence>
<keyword evidence="16" id="KW-0378">Hydrolase</keyword>
<comment type="cofactor">
    <cofactor evidence="2">
        <name>Mn(2+)</name>
        <dbReference type="ChEBI" id="CHEBI:29035"/>
    </cofactor>
</comment>
<dbReference type="GO" id="GO:0003935">
    <property type="term" value="F:GTP cyclohydrolase II activity"/>
    <property type="evidence" value="ECO:0007669"/>
    <property type="project" value="UniProtKB-EC"/>
</dbReference>
<dbReference type="SUPFAM" id="SSF55821">
    <property type="entry name" value="YrdC/RibB"/>
    <property type="match status" value="1"/>
</dbReference>
<comment type="cofactor">
    <cofactor evidence="14">
        <name>Mg(2+)</name>
        <dbReference type="ChEBI" id="CHEBI:18420"/>
    </cofactor>
    <cofactor evidence="14">
        <name>Mn(2+)</name>
        <dbReference type="ChEBI" id="CHEBI:29035"/>
    </cofactor>
    <text evidence="14">Binds 2 divalent metal cations per subunit. Magnesium or manganese.</text>
</comment>
<keyword evidence="11 14" id="KW-0460">Magnesium</keyword>
<comment type="subunit">
    <text evidence="14">Homodimer.</text>
</comment>
<dbReference type="HAMAP" id="MF_00180">
    <property type="entry name" value="RibB"/>
    <property type="match status" value="1"/>
</dbReference>
<dbReference type="InterPro" id="IPR017945">
    <property type="entry name" value="DHBP_synth_RibB-like_a/b_dom"/>
</dbReference>
<evidence type="ECO:0000256" key="10">
    <source>
        <dbReference type="ARBA" id="ARBA00022723"/>
    </source>
</evidence>
<evidence type="ECO:0000256" key="9">
    <source>
        <dbReference type="ARBA" id="ARBA00022619"/>
    </source>
</evidence>
<evidence type="ECO:0000256" key="1">
    <source>
        <dbReference type="ARBA" id="ARBA00000141"/>
    </source>
</evidence>
<evidence type="ECO:0000256" key="8">
    <source>
        <dbReference type="ARBA" id="ARBA00018836"/>
    </source>
</evidence>
<gene>
    <name evidence="16" type="primary">ribBA</name>
    <name evidence="14" type="synonym">ribB</name>
    <name evidence="16" type="ORF">ABSH63_09240</name>
</gene>
<feature type="binding site" evidence="14">
    <location>
        <position position="159"/>
    </location>
    <ligand>
        <name>Mg(2+)</name>
        <dbReference type="ChEBI" id="CHEBI:18420"/>
        <label>2</label>
    </ligand>
</feature>
<dbReference type="Gene3D" id="3.90.870.10">
    <property type="entry name" value="DHBP synthase"/>
    <property type="match status" value="1"/>
</dbReference>
<comment type="similarity">
    <text evidence="6">In the C-terminal section; belongs to the GTP cyclohydrolase II family.</text>
</comment>
<feature type="binding site" evidence="14">
    <location>
        <begin position="156"/>
        <end position="160"/>
    </location>
    <ligand>
        <name>D-ribulose 5-phosphate</name>
        <dbReference type="ChEBI" id="CHEBI:58121"/>
    </ligand>
</feature>
<comment type="pathway">
    <text evidence="4 14">Cofactor biosynthesis; riboflavin biosynthesis; 2-hydroxy-3-oxobutyl phosphate from D-ribulose 5-phosphate: step 1/1.</text>
</comment>
<evidence type="ECO:0000256" key="3">
    <source>
        <dbReference type="ARBA" id="ARBA00002284"/>
    </source>
</evidence>
<dbReference type="Pfam" id="PF00926">
    <property type="entry name" value="DHBP_synthase"/>
    <property type="match status" value="1"/>
</dbReference>
<evidence type="ECO:0000256" key="5">
    <source>
        <dbReference type="ARBA" id="ARBA00005520"/>
    </source>
</evidence>
<evidence type="ECO:0000256" key="11">
    <source>
        <dbReference type="ARBA" id="ARBA00022842"/>
    </source>
</evidence>
<dbReference type="Gene3D" id="3.40.50.10990">
    <property type="entry name" value="GTP cyclohydrolase II"/>
    <property type="match status" value="1"/>
</dbReference>